<dbReference type="PANTHER" id="PTHR43142:SF3">
    <property type="entry name" value="PUTATIVE (AFU_ORTHOLOGUE AFUA_3G09070)-RELATED"/>
    <property type="match status" value="1"/>
</dbReference>
<feature type="signal peptide" evidence="3">
    <location>
        <begin position="1"/>
        <end position="19"/>
    </location>
</feature>
<dbReference type="OrthoDB" id="408631at2759"/>
<dbReference type="PANTHER" id="PTHR43142">
    <property type="entry name" value="CARBOXYLIC ESTER HYDROLASE"/>
    <property type="match status" value="1"/>
</dbReference>
<dbReference type="Proteomes" id="UP000799444">
    <property type="component" value="Unassembled WGS sequence"/>
</dbReference>
<reference evidence="5" key="1">
    <citation type="journal article" date="2020" name="Stud. Mycol.">
        <title>101 Dothideomycetes genomes: a test case for predicting lifestyles and emergence of pathogens.</title>
        <authorList>
            <person name="Haridas S."/>
            <person name="Albert R."/>
            <person name="Binder M."/>
            <person name="Bloem J."/>
            <person name="Labutti K."/>
            <person name="Salamov A."/>
            <person name="Andreopoulos B."/>
            <person name="Baker S."/>
            <person name="Barry K."/>
            <person name="Bills G."/>
            <person name="Bluhm B."/>
            <person name="Cannon C."/>
            <person name="Castanera R."/>
            <person name="Culley D."/>
            <person name="Daum C."/>
            <person name="Ezra D."/>
            <person name="Gonzalez J."/>
            <person name="Henrissat B."/>
            <person name="Kuo A."/>
            <person name="Liang C."/>
            <person name="Lipzen A."/>
            <person name="Lutzoni F."/>
            <person name="Magnuson J."/>
            <person name="Mondo S."/>
            <person name="Nolan M."/>
            <person name="Ohm R."/>
            <person name="Pangilinan J."/>
            <person name="Park H.-J."/>
            <person name="Ramirez L."/>
            <person name="Alfaro M."/>
            <person name="Sun H."/>
            <person name="Tritt A."/>
            <person name="Yoshinaga Y."/>
            <person name="Zwiers L.-H."/>
            <person name="Turgeon B."/>
            <person name="Goodwin S."/>
            <person name="Spatafora J."/>
            <person name="Crous P."/>
            <person name="Grigoriev I."/>
        </authorList>
    </citation>
    <scope>NUCLEOTIDE SEQUENCE</scope>
    <source>
        <strain evidence="5">CBS 125425</strain>
    </source>
</reference>
<evidence type="ECO:0000259" key="4">
    <source>
        <dbReference type="Pfam" id="PF00135"/>
    </source>
</evidence>
<evidence type="ECO:0000313" key="6">
    <source>
        <dbReference type="Proteomes" id="UP000799444"/>
    </source>
</evidence>
<feature type="domain" description="Carboxylesterase type B" evidence="4">
    <location>
        <begin position="177"/>
        <end position="636"/>
    </location>
</feature>
<dbReference type="GO" id="GO:0016787">
    <property type="term" value="F:hydrolase activity"/>
    <property type="evidence" value="ECO:0007669"/>
    <property type="project" value="UniProtKB-KW"/>
</dbReference>
<evidence type="ECO:0000256" key="3">
    <source>
        <dbReference type="SAM" id="SignalP"/>
    </source>
</evidence>
<evidence type="ECO:0000256" key="2">
    <source>
        <dbReference type="ARBA" id="ARBA00022801"/>
    </source>
</evidence>
<dbReference type="Gene3D" id="3.40.50.1820">
    <property type="entry name" value="alpha/beta hydrolase"/>
    <property type="match status" value="1"/>
</dbReference>
<dbReference type="AlphaFoldDB" id="A0A9P4QQH3"/>
<name>A0A9P4QQH3_9PLEO</name>
<keyword evidence="2" id="KW-0378">Hydrolase</keyword>
<gene>
    <name evidence="5" type="ORF">EJ04DRAFT_476136</name>
</gene>
<proteinExistence type="inferred from homology"/>
<protein>
    <submittedName>
        <fullName evidence="5">Alpha/beta-hydrolase</fullName>
    </submittedName>
</protein>
<sequence length="704" mass="77127">MHSTQFAITLGLGLSGVAATNVTVPHIGTLGAVTVLSDNDLAANLTTRTTSALLLPPSTFDIIAQKCASLNEQVWSPSISNFSLGLDNALAYTAYVNANNGSISYFIASPDQPSTCNAIQVDGTVVQKPCNDVGPGLCTNSGPITQATQSFPKPELQVTVQSGKQNLTGYRDFYGFQFRGVRFSPKVERFEDATVYEGSGEVEALKYGAGCLQANDPRWPLLDEDCQFLNVWTPYLSANAAESAQRKKLKAVMIWITGGANLYGTGTDTEKEGGNLASRGDVVVVSFNYRVGNLGFLPFKDGIHNGNYAVSDMFAALSWVYKNIENFGGDPKRITIWGDSAGAVNVRTLLAIPQAEEMIAGGIMQSGPGDVAAAIPGVRYESPSEAYETVTKKVLAESGCADTTDDVACLRSYNVSKWWLEAGRTQAFNAIRDNKFLFTRGLPLSGPLAHPHNIPLMYGFLRDEWVYQFSQPTTNFTENLAFAAAIGFPILQYANSSFNPERDPRWATYTDAEKEAAVFRASGQISTALIFKCLPHAFAYSAVKNNVAKPVYEFQFNRTYSPARFDGFARTVCGRDNPNPDQIDYMKCHAGDIPYTFGNILQQGWPDRDGLDTPFARLIVDYWSAFARTGTMKPEDGYMEARAYKDSLAKMKEAGDWKGDATTAMRLQWTGIESYSTDTYKVGCDEVEQPEDFYEHKDFSGDKK</sequence>
<keyword evidence="3" id="KW-0732">Signal</keyword>
<dbReference type="EMBL" id="ML996255">
    <property type="protein sequence ID" value="KAF2729111.1"/>
    <property type="molecule type" value="Genomic_DNA"/>
</dbReference>
<evidence type="ECO:0000313" key="5">
    <source>
        <dbReference type="EMBL" id="KAF2729111.1"/>
    </source>
</evidence>
<feature type="chain" id="PRO_5040456322" evidence="3">
    <location>
        <begin position="20"/>
        <end position="704"/>
    </location>
</feature>
<keyword evidence="6" id="KW-1185">Reference proteome</keyword>
<dbReference type="SUPFAM" id="SSF53474">
    <property type="entry name" value="alpha/beta-Hydrolases"/>
    <property type="match status" value="1"/>
</dbReference>
<evidence type="ECO:0000256" key="1">
    <source>
        <dbReference type="ARBA" id="ARBA00005964"/>
    </source>
</evidence>
<accession>A0A9P4QQH3</accession>
<dbReference type="Pfam" id="PF00135">
    <property type="entry name" value="COesterase"/>
    <property type="match status" value="1"/>
</dbReference>
<dbReference type="InterPro" id="IPR002018">
    <property type="entry name" value="CarbesteraseB"/>
</dbReference>
<comment type="similarity">
    <text evidence="1">Belongs to the type-B carboxylesterase/lipase family.</text>
</comment>
<dbReference type="InterPro" id="IPR029058">
    <property type="entry name" value="AB_hydrolase_fold"/>
</dbReference>
<dbReference type="PROSITE" id="PS00122">
    <property type="entry name" value="CARBOXYLESTERASE_B_1"/>
    <property type="match status" value="1"/>
</dbReference>
<comment type="caution">
    <text evidence="5">The sequence shown here is derived from an EMBL/GenBank/DDBJ whole genome shotgun (WGS) entry which is preliminary data.</text>
</comment>
<organism evidence="5 6">
    <name type="scientific">Polyplosphaeria fusca</name>
    <dbReference type="NCBI Taxonomy" id="682080"/>
    <lineage>
        <taxon>Eukaryota</taxon>
        <taxon>Fungi</taxon>
        <taxon>Dikarya</taxon>
        <taxon>Ascomycota</taxon>
        <taxon>Pezizomycotina</taxon>
        <taxon>Dothideomycetes</taxon>
        <taxon>Pleosporomycetidae</taxon>
        <taxon>Pleosporales</taxon>
        <taxon>Tetraplosphaeriaceae</taxon>
        <taxon>Polyplosphaeria</taxon>
    </lineage>
</organism>
<dbReference type="InterPro" id="IPR019826">
    <property type="entry name" value="Carboxylesterase_B_AS"/>
</dbReference>